<dbReference type="PANTHER" id="PTHR33991:SF1">
    <property type="entry name" value="DNA REPAIR PROTEIN RECO"/>
    <property type="match status" value="1"/>
</dbReference>
<evidence type="ECO:0000256" key="6">
    <source>
        <dbReference type="ARBA" id="ARBA00033409"/>
    </source>
</evidence>
<keyword evidence="4" id="KW-0233">DNA recombination</keyword>
<evidence type="ECO:0000256" key="3">
    <source>
        <dbReference type="ARBA" id="ARBA00022763"/>
    </source>
</evidence>
<dbReference type="InterPro" id="IPR042242">
    <property type="entry name" value="RecO_C"/>
</dbReference>
<dbReference type="NCBIfam" id="TIGR00613">
    <property type="entry name" value="reco"/>
    <property type="match status" value="1"/>
</dbReference>
<evidence type="ECO:0000256" key="2">
    <source>
        <dbReference type="ARBA" id="ARBA00021310"/>
    </source>
</evidence>
<dbReference type="InterPro" id="IPR022572">
    <property type="entry name" value="DNA_rep/recomb_RecO_N"/>
</dbReference>
<dbReference type="GO" id="GO:0006310">
    <property type="term" value="P:DNA recombination"/>
    <property type="evidence" value="ECO:0007669"/>
    <property type="project" value="UniProtKB-KW"/>
</dbReference>
<dbReference type="InterPro" id="IPR003717">
    <property type="entry name" value="RecO"/>
</dbReference>
<dbReference type="GO" id="GO:0043590">
    <property type="term" value="C:bacterial nucleoid"/>
    <property type="evidence" value="ECO:0007669"/>
    <property type="project" value="TreeGrafter"/>
</dbReference>
<evidence type="ECO:0000256" key="5">
    <source>
        <dbReference type="ARBA" id="ARBA00023204"/>
    </source>
</evidence>
<keyword evidence="5" id="KW-0234">DNA repair</keyword>
<dbReference type="GO" id="GO:0006302">
    <property type="term" value="P:double-strand break repair"/>
    <property type="evidence" value="ECO:0007669"/>
    <property type="project" value="TreeGrafter"/>
</dbReference>
<dbReference type="EMBL" id="VSSQ01030838">
    <property type="protein sequence ID" value="MPM81511.1"/>
    <property type="molecule type" value="Genomic_DNA"/>
</dbReference>
<dbReference type="HAMAP" id="MF_00201">
    <property type="entry name" value="RecO"/>
    <property type="match status" value="1"/>
</dbReference>
<dbReference type="SUPFAM" id="SSF50249">
    <property type="entry name" value="Nucleic acid-binding proteins"/>
    <property type="match status" value="1"/>
</dbReference>
<evidence type="ECO:0000259" key="7">
    <source>
        <dbReference type="Pfam" id="PF11967"/>
    </source>
</evidence>
<name>A0A645CX78_9ZZZZ</name>
<feature type="domain" description="DNA replication/recombination mediator RecO N-terminal" evidence="7">
    <location>
        <begin position="5"/>
        <end position="79"/>
    </location>
</feature>
<evidence type="ECO:0000256" key="4">
    <source>
        <dbReference type="ARBA" id="ARBA00023172"/>
    </source>
</evidence>
<keyword evidence="3" id="KW-0227">DNA damage</keyword>
<dbReference type="Pfam" id="PF02565">
    <property type="entry name" value="RecO_C"/>
    <property type="match status" value="1"/>
</dbReference>
<organism evidence="8">
    <name type="scientific">bioreactor metagenome</name>
    <dbReference type="NCBI Taxonomy" id="1076179"/>
    <lineage>
        <taxon>unclassified sequences</taxon>
        <taxon>metagenomes</taxon>
        <taxon>ecological metagenomes</taxon>
    </lineage>
</organism>
<dbReference type="Gene3D" id="1.20.1440.120">
    <property type="entry name" value="Recombination protein O, C-terminal domain"/>
    <property type="match status" value="1"/>
</dbReference>
<protein>
    <recommendedName>
        <fullName evidence="2">DNA repair protein RecO</fullName>
    </recommendedName>
    <alternativeName>
        <fullName evidence="6">Recombination protein O</fullName>
    </alternativeName>
</protein>
<evidence type="ECO:0000313" key="8">
    <source>
        <dbReference type="EMBL" id="MPM81511.1"/>
    </source>
</evidence>
<dbReference type="Gene3D" id="2.40.50.140">
    <property type="entry name" value="Nucleic acid-binding proteins"/>
    <property type="match status" value="1"/>
</dbReference>
<proteinExistence type="inferred from homology"/>
<evidence type="ECO:0000256" key="1">
    <source>
        <dbReference type="ARBA" id="ARBA00007452"/>
    </source>
</evidence>
<dbReference type="InterPro" id="IPR012340">
    <property type="entry name" value="NA-bd_OB-fold"/>
</dbReference>
<comment type="similarity">
    <text evidence="1">Belongs to the RecO family.</text>
</comment>
<dbReference type="InterPro" id="IPR037278">
    <property type="entry name" value="ARFGAP/RecO"/>
</dbReference>
<gene>
    <name evidence="8" type="primary">recO_34</name>
    <name evidence="8" type="ORF">SDC9_128564</name>
</gene>
<dbReference type="Pfam" id="PF11967">
    <property type="entry name" value="RecO_N"/>
    <property type="match status" value="1"/>
</dbReference>
<sequence>MPVTCADGIVTRYVNYKESDRILSIFTIEHGRLDAKARGCRKPQSPLVNACQPFVFGQFELYTGKERMTVNACEVKETFYPIREDYAKFSIGSAMLRLCHDAAPENEPNPTLFSLLYHSLSFLSYGSSEPLDLFCCFLVRYLNATGYRPAITTCAQCGRDLRADAVVRFSPRGGAVCSACTQQGESVSKTALEGMRRMLVMEDADMDRVKLSENVRNEIIRCLSLYTKTSLEFGERAFSALEEALHPVEPTALSNAAQSESNRE</sequence>
<accession>A0A645CX78</accession>
<comment type="caution">
    <text evidence="8">The sequence shown here is derived from an EMBL/GenBank/DDBJ whole genome shotgun (WGS) entry which is preliminary data.</text>
</comment>
<dbReference type="SUPFAM" id="SSF57863">
    <property type="entry name" value="ArfGap/RecO-like zinc finger"/>
    <property type="match status" value="1"/>
</dbReference>
<reference evidence="8" key="1">
    <citation type="submission" date="2019-08" db="EMBL/GenBank/DDBJ databases">
        <authorList>
            <person name="Kucharzyk K."/>
            <person name="Murdoch R.W."/>
            <person name="Higgins S."/>
            <person name="Loffler F."/>
        </authorList>
    </citation>
    <scope>NUCLEOTIDE SEQUENCE</scope>
</reference>
<dbReference type="PANTHER" id="PTHR33991">
    <property type="entry name" value="DNA REPAIR PROTEIN RECO"/>
    <property type="match status" value="1"/>
</dbReference>
<dbReference type="AlphaFoldDB" id="A0A645CX78"/>